<dbReference type="AlphaFoldDB" id="A0A511T8Z7"/>
<dbReference type="PROSITE" id="PS51257">
    <property type="entry name" value="PROKAR_LIPOPROTEIN"/>
    <property type="match status" value="1"/>
</dbReference>
<keyword evidence="1" id="KW-0732">Signal</keyword>
<organism evidence="2 5">
    <name type="scientific">Myxococcus fulvus</name>
    <dbReference type="NCBI Taxonomy" id="33"/>
    <lineage>
        <taxon>Bacteria</taxon>
        <taxon>Pseudomonadati</taxon>
        <taxon>Myxococcota</taxon>
        <taxon>Myxococcia</taxon>
        <taxon>Myxococcales</taxon>
        <taxon>Cystobacterineae</taxon>
        <taxon>Myxococcaceae</taxon>
        <taxon>Myxococcus</taxon>
    </lineage>
</organism>
<evidence type="ECO:0008006" key="6">
    <source>
        <dbReference type="Google" id="ProtNLM"/>
    </source>
</evidence>
<evidence type="ECO:0000313" key="3">
    <source>
        <dbReference type="EMBL" id="SEU25015.1"/>
    </source>
</evidence>
<sequence length="294" mass="30990">MTRGTNLLWTLPLTLLAVACGEGMEMAQTPENTPAVEELGEAKQGLVVTGRWGWGTPGNSGPDLDLGPSNTQTCFLTGVRGNLKGQSAHPYNPISSVGVYEEGGRWKLKTRDGIGTGVVGEATCIANTANRVSMSWSECTSFSCAFPYVPVNTNRRCFITSIWSRAGMTFHYQGDSKPGLLVSKQTIYPPNGGASYDAWVLKGWSSDDASEPANMGGTAHCVDFPGGGVADGSWEGNATVPMCNGASTVGLLRGVFGDFTGGYEDGVTLTKNDATGWTDLKVTNGKTGYVSCVW</sequence>
<dbReference type="Proteomes" id="UP000321514">
    <property type="component" value="Unassembled WGS sequence"/>
</dbReference>
<gene>
    <name evidence="2" type="ORF">MFU01_51000</name>
    <name evidence="3" type="ORF">SAMN05443572_10732</name>
</gene>
<evidence type="ECO:0000313" key="5">
    <source>
        <dbReference type="Proteomes" id="UP000321514"/>
    </source>
</evidence>
<dbReference type="EMBL" id="BJXR01000036">
    <property type="protein sequence ID" value="GEN10063.1"/>
    <property type="molecule type" value="Genomic_DNA"/>
</dbReference>
<dbReference type="OrthoDB" id="5516178at2"/>
<feature type="signal peptide" evidence="1">
    <location>
        <begin position="1"/>
        <end position="19"/>
    </location>
</feature>
<accession>A0A511T8Z7</accession>
<feature type="chain" id="PRO_5022815780" description="Lipoprotein" evidence="1">
    <location>
        <begin position="20"/>
        <end position="294"/>
    </location>
</feature>
<evidence type="ECO:0000313" key="4">
    <source>
        <dbReference type="Proteomes" id="UP000183760"/>
    </source>
</evidence>
<reference evidence="2 5" key="2">
    <citation type="submission" date="2019-07" db="EMBL/GenBank/DDBJ databases">
        <title>Whole genome shotgun sequence of Myxococcus fulvus NBRC 100333.</title>
        <authorList>
            <person name="Hosoyama A."/>
            <person name="Uohara A."/>
            <person name="Ohji S."/>
            <person name="Ichikawa N."/>
        </authorList>
    </citation>
    <scope>NUCLEOTIDE SEQUENCE [LARGE SCALE GENOMIC DNA]</scope>
    <source>
        <strain evidence="2 5">NBRC 100333</strain>
    </source>
</reference>
<proteinExistence type="predicted"/>
<keyword evidence="4" id="KW-1185">Reference proteome</keyword>
<dbReference type="EMBL" id="FOIB01000007">
    <property type="protein sequence ID" value="SEU25015.1"/>
    <property type="molecule type" value="Genomic_DNA"/>
</dbReference>
<dbReference type="RefSeq" id="WP_074956748.1">
    <property type="nucleotide sequence ID" value="NZ_BJXR01000036.1"/>
</dbReference>
<evidence type="ECO:0000313" key="2">
    <source>
        <dbReference type="EMBL" id="GEN10063.1"/>
    </source>
</evidence>
<dbReference type="Proteomes" id="UP000183760">
    <property type="component" value="Unassembled WGS sequence"/>
</dbReference>
<name>A0A511T8Z7_MYXFU</name>
<protein>
    <recommendedName>
        <fullName evidence="6">Lipoprotein</fullName>
    </recommendedName>
</protein>
<evidence type="ECO:0000256" key="1">
    <source>
        <dbReference type="SAM" id="SignalP"/>
    </source>
</evidence>
<comment type="caution">
    <text evidence="2">The sequence shown here is derived from an EMBL/GenBank/DDBJ whole genome shotgun (WGS) entry which is preliminary data.</text>
</comment>
<reference evidence="3 4" key="1">
    <citation type="submission" date="2016-10" db="EMBL/GenBank/DDBJ databases">
        <authorList>
            <person name="Varghese N."/>
            <person name="Submissions S."/>
        </authorList>
    </citation>
    <scope>NUCLEOTIDE SEQUENCE [LARGE SCALE GENOMIC DNA]</scope>
    <source>
        <strain evidence="3 4">DSM 16525</strain>
    </source>
</reference>